<keyword evidence="7" id="KW-0479">Metal-binding</keyword>
<sequence>MSMNSRVPNPESRVPINVLLICGGGGSEHDVSLRTADFIQRHLEAVDDISLARAEMDGNGRLTAPDGRERRLGQDRMLRDDNGAWEVHYVVPSIHGYPGETGDLQSQLELFGIPYYGCGPEASKLCFNKVTTKLWLSALGIDNSPYQFLCSNEPEEIAKATMALQQWGAVFVKASNQGSSVGCYKVTAKEELQRALARAFELSPYVLVEKCLKVRELEVAAYTYEGELIITPPGEVCAPSDTFYSYEEKYAEGSRAVTHVEAQGLSNAQLGWIREASRRAFVGLQLKDLSRIDFFLTDDGGLYLNEVNTFPGMTSISMFPKMLENAGHDFSRYLTSLIRAAVR</sequence>
<dbReference type="Gene3D" id="3.30.1490.20">
    <property type="entry name" value="ATP-grasp fold, A domain"/>
    <property type="match status" value="1"/>
</dbReference>
<gene>
    <name evidence="16" type="primary">ddl</name>
    <name evidence="19" type="ORF">ACFSKX_15635</name>
</gene>
<dbReference type="Pfam" id="PF01820">
    <property type="entry name" value="Dala_Dala_lig_N"/>
    <property type="match status" value="1"/>
</dbReference>
<comment type="cofactor">
    <cofactor evidence="2">
        <name>Mg(2+)</name>
        <dbReference type="ChEBI" id="CHEBI:18420"/>
    </cofactor>
</comment>
<evidence type="ECO:0000256" key="14">
    <source>
        <dbReference type="ARBA" id="ARBA00023316"/>
    </source>
</evidence>
<dbReference type="InterPro" id="IPR011127">
    <property type="entry name" value="Dala_Dala_lig_N"/>
</dbReference>
<evidence type="ECO:0000256" key="6">
    <source>
        <dbReference type="ARBA" id="ARBA00022598"/>
    </source>
</evidence>
<evidence type="ECO:0000256" key="17">
    <source>
        <dbReference type="PROSITE-ProRule" id="PRU00409"/>
    </source>
</evidence>
<evidence type="ECO:0000259" key="18">
    <source>
        <dbReference type="PROSITE" id="PS50975"/>
    </source>
</evidence>
<dbReference type="PANTHER" id="PTHR23132:SF25">
    <property type="entry name" value="D-ALANINE--D-ALANINE LIGASE A"/>
    <property type="match status" value="1"/>
</dbReference>
<protein>
    <recommendedName>
        <fullName evidence="16">D-alanine--D-alanine ligase</fullName>
        <ecNumber evidence="16">6.3.2.4</ecNumber>
    </recommendedName>
    <alternativeName>
        <fullName evidence="16">D-Ala-D-Ala ligase</fullName>
    </alternativeName>
    <alternativeName>
        <fullName evidence="16">D-alanylalanine synthetase</fullName>
    </alternativeName>
</protein>
<keyword evidence="13" id="KW-0464">Manganese</keyword>
<evidence type="ECO:0000256" key="11">
    <source>
        <dbReference type="ARBA" id="ARBA00022960"/>
    </source>
</evidence>
<organism evidence="19 20">
    <name type="scientific">Microbulbifer halophilus</name>
    <dbReference type="NCBI Taxonomy" id="453963"/>
    <lineage>
        <taxon>Bacteria</taxon>
        <taxon>Pseudomonadati</taxon>
        <taxon>Pseudomonadota</taxon>
        <taxon>Gammaproteobacteria</taxon>
        <taxon>Cellvibrionales</taxon>
        <taxon>Microbulbiferaceae</taxon>
        <taxon>Microbulbifer</taxon>
    </lineage>
</organism>
<evidence type="ECO:0000256" key="1">
    <source>
        <dbReference type="ARBA" id="ARBA00001936"/>
    </source>
</evidence>
<dbReference type="RefSeq" id="WP_377535700.1">
    <property type="nucleotide sequence ID" value="NZ_JBHSIG010000001.1"/>
</dbReference>
<dbReference type="PROSITE" id="PS50975">
    <property type="entry name" value="ATP_GRASP"/>
    <property type="match status" value="1"/>
</dbReference>
<keyword evidence="16" id="KW-0963">Cytoplasm</keyword>
<dbReference type="PROSITE" id="PS00843">
    <property type="entry name" value="DALA_DALA_LIGASE_1"/>
    <property type="match status" value="1"/>
</dbReference>
<keyword evidence="12 16" id="KW-0573">Peptidoglycan synthesis</keyword>
<dbReference type="InterPro" id="IPR011095">
    <property type="entry name" value="Dala_Dala_lig_C"/>
</dbReference>
<proteinExistence type="inferred from homology"/>
<evidence type="ECO:0000256" key="12">
    <source>
        <dbReference type="ARBA" id="ARBA00022984"/>
    </source>
</evidence>
<dbReference type="Gene3D" id="3.40.50.20">
    <property type="match status" value="1"/>
</dbReference>
<keyword evidence="14 16" id="KW-0961">Cell wall biogenesis/degradation</keyword>
<dbReference type="EC" id="6.3.2.4" evidence="16"/>
<dbReference type="HAMAP" id="MF_00047">
    <property type="entry name" value="Dala_Dala_lig"/>
    <property type="match status" value="1"/>
</dbReference>
<comment type="subcellular location">
    <subcellularLocation>
        <location evidence="16">Cytoplasm</location>
    </subcellularLocation>
</comment>
<evidence type="ECO:0000256" key="3">
    <source>
        <dbReference type="ARBA" id="ARBA00003921"/>
    </source>
</evidence>
<dbReference type="EMBL" id="JBHUJD010000023">
    <property type="protein sequence ID" value="MFD2311861.1"/>
    <property type="molecule type" value="Genomic_DNA"/>
</dbReference>
<evidence type="ECO:0000256" key="2">
    <source>
        <dbReference type="ARBA" id="ARBA00001946"/>
    </source>
</evidence>
<comment type="cofactor">
    <cofactor evidence="1">
        <name>Mn(2+)</name>
        <dbReference type="ChEBI" id="CHEBI:29035"/>
    </cofactor>
</comment>
<reference evidence="20" key="1">
    <citation type="journal article" date="2019" name="Int. J. Syst. Evol. Microbiol.">
        <title>The Global Catalogue of Microorganisms (GCM) 10K type strain sequencing project: providing services to taxonomists for standard genome sequencing and annotation.</title>
        <authorList>
            <consortium name="The Broad Institute Genomics Platform"/>
            <consortium name="The Broad Institute Genome Sequencing Center for Infectious Disease"/>
            <person name="Wu L."/>
            <person name="Ma J."/>
        </authorList>
    </citation>
    <scope>NUCLEOTIDE SEQUENCE [LARGE SCALE GENOMIC DNA]</scope>
    <source>
        <strain evidence="20">KCTC 12848</strain>
    </source>
</reference>
<comment type="similarity">
    <text evidence="5 16">Belongs to the D-alanine--D-alanine ligase family.</text>
</comment>
<keyword evidence="20" id="KW-1185">Reference proteome</keyword>
<dbReference type="NCBIfam" id="NF002527">
    <property type="entry name" value="PRK01966.1-3"/>
    <property type="match status" value="1"/>
</dbReference>
<dbReference type="SUPFAM" id="SSF52440">
    <property type="entry name" value="PreATP-grasp domain"/>
    <property type="match status" value="1"/>
</dbReference>
<evidence type="ECO:0000256" key="7">
    <source>
        <dbReference type="ARBA" id="ARBA00022723"/>
    </source>
</evidence>
<dbReference type="InterPro" id="IPR016185">
    <property type="entry name" value="PreATP-grasp_dom_sf"/>
</dbReference>
<evidence type="ECO:0000256" key="9">
    <source>
        <dbReference type="ARBA" id="ARBA00022840"/>
    </source>
</evidence>
<dbReference type="InterPro" id="IPR000291">
    <property type="entry name" value="D-Ala_lig_Van_CS"/>
</dbReference>
<evidence type="ECO:0000256" key="8">
    <source>
        <dbReference type="ARBA" id="ARBA00022741"/>
    </source>
</evidence>
<keyword evidence="9 17" id="KW-0067">ATP-binding</keyword>
<evidence type="ECO:0000256" key="16">
    <source>
        <dbReference type="HAMAP-Rule" id="MF_00047"/>
    </source>
</evidence>
<dbReference type="InterPro" id="IPR013815">
    <property type="entry name" value="ATP_grasp_subdomain_1"/>
</dbReference>
<dbReference type="InterPro" id="IPR011761">
    <property type="entry name" value="ATP-grasp"/>
</dbReference>
<feature type="domain" description="ATP-grasp" evidence="18">
    <location>
        <begin position="133"/>
        <end position="339"/>
    </location>
</feature>
<dbReference type="Pfam" id="PF07478">
    <property type="entry name" value="Dala_Dala_lig_C"/>
    <property type="match status" value="1"/>
</dbReference>
<evidence type="ECO:0000256" key="4">
    <source>
        <dbReference type="ARBA" id="ARBA00004752"/>
    </source>
</evidence>
<evidence type="ECO:0000313" key="20">
    <source>
        <dbReference type="Proteomes" id="UP001597425"/>
    </source>
</evidence>
<accession>A0ABW5EE38</accession>
<dbReference type="Proteomes" id="UP001597425">
    <property type="component" value="Unassembled WGS sequence"/>
</dbReference>
<dbReference type="PROSITE" id="PS00844">
    <property type="entry name" value="DALA_DALA_LIGASE_2"/>
    <property type="match status" value="1"/>
</dbReference>
<dbReference type="PANTHER" id="PTHR23132">
    <property type="entry name" value="D-ALANINE--D-ALANINE LIGASE"/>
    <property type="match status" value="1"/>
</dbReference>
<evidence type="ECO:0000256" key="10">
    <source>
        <dbReference type="ARBA" id="ARBA00022842"/>
    </source>
</evidence>
<evidence type="ECO:0000313" key="19">
    <source>
        <dbReference type="EMBL" id="MFD2311861.1"/>
    </source>
</evidence>
<evidence type="ECO:0000256" key="5">
    <source>
        <dbReference type="ARBA" id="ARBA00010871"/>
    </source>
</evidence>
<dbReference type="NCBIfam" id="TIGR01205">
    <property type="entry name" value="D_ala_D_alaTIGR"/>
    <property type="match status" value="1"/>
</dbReference>
<dbReference type="SUPFAM" id="SSF56059">
    <property type="entry name" value="Glutathione synthetase ATP-binding domain-like"/>
    <property type="match status" value="1"/>
</dbReference>
<comment type="pathway">
    <text evidence="4 16">Cell wall biogenesis; peptidoglycan biosynthesis.</text>
</comment>
<dbReference type="GO" id="GO:0008716">
    <property type="term" value="F:D-alanine-D-alanine ligase activity"/>
    <property type="evidence" value="ECO:0007669"/>
    <property type="project" value="UniProtKB-EC"/>
</dbReference>
<comment type="caution">
    <text evidence="19">The sequence shown here is derived from an EMBL/GenBank/DDBJ whole genome shotgun (WGS) entry which is preliminary data.</text>
</comment>
<name>A0ABW5EE38_9GAMM</name>
<dbReference type="InterPro" id="IPR005905">
    <property type="entry name" value="D_ala_D_ala"/>
</dbReference>
<dbReference type="PIRSF" id="PIRSF039102">
    <property type="entry name" value="Ddl/VanB"/>
    <property type="match status" value="1"/>
</dbReference>
<keyword evidence="8 17" id="KW-0547">Nucleotide-binding</keyword>
<evidence type="ECO:0000256" key="13">
    <source>
        <dbReference type="ARBA" id="ARBA00023211"/>
    </source>
</evidence>
<keyword evidence="6 16" id="KW-0436">Ligase</keyword>
<comment type="function">
    <text evidence="3 16">Cell wall formation.</text>
</comment>
<evidence type="ECO:0000256" key="15">
    <source>
        <dbReference type="ARBA" id="ARBA00047614"/>
    </source>
</evidence>
<keyword evidence="11 16" id="KW-0133">Cell shape</keyword>
<keyword evidence="10" id="KW-0460">Magnesium</keyword>
<comment type="catalytic activity">
    <reaction evidence="15 16">
        <text>2 D-alanine + ATP = D-alanyl-D-alanine + ADP + phosphate + H(+)</text>
        <dbReference type="Rhea" id="RHEA:11224"/>
        <dbReference type="ChEBI" id="CHEBI:15378"/>
        <dbReference type="ChEBI" id="CHEBI:30616"/>
        <dbReference type="ChEBI" id="CHEBI:43474"/>
        <dbReference type="ChEBI" id="CHEBI:57416"/>
        <dbReference type="ChEBI" id="CHEBI:57822"/>
        <dbReference type="ChEBI" id="CHEBI:456216"/>
        <dbReference type="EC" id="6.3.2.4"/>
    </reaction>
</comment>
<dbReference type="Gene3D" id="3.30.470.20">
    <property type="entry name" value="ATP-grasp fold, B domain"/>
    <property type="match status" value="1"/>
</dbReference>